<dbReference type="Proteomes" id="UP000567179">
    <property type="component" value="Unassembled WGS sequence"/>
</dbReference>
<feature type="transmembrane region" description="Helical" evidence="1">
    <location>
        <begin position="115"/>
        <end position="134"/>
    </location>
</feature>
<comment type="caution">
    <text evidence="2">The sequence shown here is derived from an EMBL/GenBank/DDBJ whole genome shotgun (WGS) entry which is preliminary data.</text>
</comment>
<organism evidence="2 3">
    <name type="scientific">Psilocybe cf. subviscida</name>
    <dbReference type="NCBI Taxonomy" id="2480587"/>
    <lineage>
        <taxon>Eukaryota</taxon>
        <taxon>Fungi</taxon>
        <taxon>Dikarya</taxon>
        <taxon>Basidiomycota</taxon>
        <taxon>Agaricomycotina</taxon>
        <taxon>Agaricomycetes</taxon>
        <taxon>Agaricomycetidae</taxon>
        <taxon>Agaricales</taxon>
        <taxon>Agaricineae</taxon>
        <taxon>Strophariaceae</taxon>
        <taxon>Psilocybe</taxon>
    </lineage>
</organism>
<dbReference type="EMBL" id="JAACJJ010000005">
    <property type="protein sequence ID" value="KAF5328254.1"/>
    <property type="molecule type" value="Genomic_DNA"/>
</dbReference>
<keyword evidence="3" id="KW-1185">Reference proteome</keyword>
<keyword evidence="1" id="KW-0812">Transmembrane</keyword>
<keyword evidence="1" id="KW-0472">Membrane</keyword>
<sequence length="212" mass="23454">MVDHLSVTPYLTSSSTPEKPILITTVMTDKHNRGPADNRTFVRSRRSILYAIGFALIFAITCADLALISQQLHKYGNHSSNYPSTEYRNVLGLGVAAAVVSLLLCFLHFRLRLELTAFFSFVLAVLFGTVAGVIHRDKPFRGSSCNAGQSANSAIFQRLFMDCRRIMAIEGLSWALLGLYTLMLIGTLRYMLKFARRTTPGGHYGSNARSVA</sequence>
<name>A0A8H5BS64_9AGAR</name>
<evidence type="ECO:0000313" key="3">
    <source>
        <dbReference type="Proteomes" id="UP000567179"/>
    </source>
</evidence>
<evidence type="ECO:0008006" key="4">
    <source>
        <dbReference type="Google" id="ProtNLM"/>
    </source>
</evidence>
<feature type="transmembrane region" description="Helical" evidence="1">
    <location>
        <begin position="48"/>
        <end position="69"/>
    </location>
</feature>
<gene>
    <name evidence="2" type="ORF">D9619_013391</name>
</gene>
<evidence type="ECO:0000256" key="1">
    <source>
        <dbReference type="SAM" id="Phobius"/>
    </source>
</evidence>
<dbReference type="AlphaFoldDB" id="A0A8H5BS64"/>
<accession>A0A8H5BS64</accession>
<reference evidence="2 3" key="1">
    <citation type="journal article" date="2020" name="ISME J.">
        <title>Uncovering the hidden diversity of litter-decomposition mechanisms in mushroom-forming fungi.</title>
        <authorList>
            <person name="Floudas D."/>
            <person name="Bentzer J."/>
            <person name="Ahren D."/>
            <person name="Johansson T."/>
            <person name="Persson P."/>
            <person name="Tunlid A."/>
        </authorList>
    </citation>
    <scope>NUCLEOTIDE SEQUENCE [LARGE SCALE GENOMIC DNA]</scope>
    <source>
        <strain evidence="2 3">CBS 101986</strain>
    </source>
</reference>
<evidence type="ECO:0000313" key="2">
    <source>
        <dbReference type="EMBL" id="KAF5328254.1"/>
    </source>
</evidence>
<protein>
    <recommendedName>
        <fullName evidence="4">MARVEL domain-containing protein</fullName>
    </recommendedName>
</protein>
<dbReference type="OrthoDB" id="2558918at2759"/>
<keyword evidence="1" id="KW-1133">Transmembrane helix</keyword>
<feature type="transmembrane region" description="Helical" evidence="1">
    <location>
        <begin position="90"/>
        <end position="109"/>
    </location>
</feature>
<feature type="transmembrane region" description="Helical" evidence="1">
    <location>
        <begin position="171"/>
        <end position="192"/>
    </location>
</feature>
<proteinExistence type="predicted"/>